<feature type="region of interest" description="Disordered" evidence="1">
    <location>
        <begin position="32"/>
        <end position="76"/>
    </location>
</feature>
<dbReference type="Proteomes" id="UP000652219">
    <property type="component" value="Unassembled WGS sequence"/>
</dbReference>
<name>A0A8H6N0P9_9PEZI</name>
<sequence>MNKVEGYLQRRQQRHALVMAQPEDNVREYADANANDNTDSETTDGTEYSNGLNKTSSLRRCMGKGKNGVEARRQRG</sequence>
<proteinExistence type="predicted"/>
<dbReference type="EMBL" id="WIGN01000036">
    <property type="protein sequence ID" value="KAF6815298.1"/>
    <property type="molecule type" value="Genomic_DNA"/>
</dbReference>
<comment type="caution">
    <text evidence="2">The sequence shown here is derived from an EMBL/GenBank/DDBJ whole genome shotgun (WGS) entry which is preliminary data.</text>
</comment>
<reference evidence="2 3" key="1">
    <citation type="journal article" date="2020" name="Phytopathology">
        <title>Genome Sequence Resources of Colletotrichum truncatum, C. plurivorum, C. musicola, and C. sojae: Four Species Pathogenic to Soybean (Glycine max).</title>
        <authorList>
            <person name="Rogerio F."/>
            <person name="Boufleur T.R."/>
            <person name="Ciampi-Guillardi M."/>
            <person name="Sukno S.A."/>
            <person name="Thon M.R."/>
            <person name="Massola Junior N.S."/>
            <person name="Baroncelli R."/>
        </authorList>
    </citation>
    <scope>NUCLEOTIDE SEQUENCE [LARGE SCALE GENOMIC DNA]</scope>
    <source>
        <strain evidence="2 3">LFN0009</strain>
    </source>
</reference>
<keyword evidence="3" id="KW-1185">Reference proteome</keyword>
<gene>
    <name evidence="2" type="ORF">CSOJ01_03561</name>
</gene>
<evidence type="ECO:0000256" key="1">
    <source>
        <dbReference type="SAM" id="MobiDB-lite"/>
    </source>
</evidence>
<organism evidence="2 3">
    <name type="scientific">Colletotrichum sojae</name>
    <dbReference type="NCBI Taxonomy" id="2175907"/>
    <lineage>
        <taxon>Eukaryota</taxon>
        <taxon>Fungi</taxon>
        <taxon>Dikarya</taxon>
        <taxon>Ascomycota</taxon>
        <taxon>Pezizomycotina</taxon>
        <taxon>Sordariomycetes</taxon>
        <taxon>Hypocreomycetidae</taxon>
        <taxon>Glomerellales</taxon>
        <taxon>Glomerellaceae</taxon>
        <taxon>Colletotrichum</taxon>
        <taxon>Colletotrichum orchidearum species complex</taxon>
    </lineage>
</organism>
<dbReference type="AlphaFoldDB" id="A0A8H6N0P9"/>
<feature type="compositionally biased region" description="Polar residues" evidence="1">
    <location>
        <begin position="45"/>
        <end position="58"/>
    </location>
</feature>
<protein>
    <submittedName>
        <fullName evidence="2">Uncharacterized protein</fullName>
    </submittedName>
</protein>
<evidence type="ECO:0000313" key="3">
    <source>
        <dbReference type="Proteomes" id="UP000652219"/>
    </source>
</evidence>
<accession>A0A8H6N0P9</accession>
<evidence type="ECO:0000313" key="2">
    <source>
        <dbReference type="EMBL" id="KAF6815298.1"/>
    </source>
</evidence>
<feature type="compositionally biased region" description="Basic and acidic residues" evidence="1">
    <location>
        <begin position="67"/>
        <end position="76"/>
    </location>
</feature>